<organism evidence="1 2">
    <name type="scientific">Pseudoalteromonas holothuriae</name>
    <dbReference type="NCBI Taxonomy" id="2963714"/>
    <lineage>
        <taxon>Bacteria</taxon>
        <taxon>Pseudomonadati</taxon>
        <taxon>Pseudomonadota</taxon>
        <taxon>Gammaproteobacteria</taxon>
        <taxon>Alteromonadales</taxon>
        <taxon>Pseudoalteromonadaceae</taxon>
        <taxon>Pseudoalteromonas</taxon>
    </lineage>
</organism>
<accession>A0ABN8UHA7</accession>
<dbReference type="Proteomes" id="UP001152485">
    <property type="component" value="Unassembled WGS sequence"/>
</dbReference>
<evidence type="ECO:0000313" key="1">
    <source>
        <dbReference type="EMBL" id="CAH9052768.1"/>
    </source>
</evidence>
<protein>
    <recommendedName>
        <fullName evidence="3">Sulfotransferase family protein</fullName>
    </recommendedName>
</protein>
<name>A0ABN8UHA7_9GAMM</name>
<gene>
    <name evidence="1" type="ORF">PSECIP111951_00685</name>
</gene>
<dbReference type="SUPFAM" id="SSF52540">
    <property type="entry name" value="P-loop containing nucleoside triphosphate hydrolases"/>
    <property type="match status" value="1"/>
</dbReference>
<dbReference type="EMBL" id="CAMAPD010000003">
    <property type="protein sequence ID" value="CAH9052768.1"/>
    <property type="molecule type" value="Genomic_DNA"/>
</dbReference>
<dbReference type="InterPro" id="IPR027417">
    <property type="entry name" value="P-loop_NTPase"/>
</dbReference>
<evidence type="ECO:0000313" key="2">
    <source>
        <dbReference type="Proteomes" id="UP001152485"/>
    </source>
</evidence>
<dbReference type="Pfam" id="PF03567">
    <property type="entry name" value="Sulfotransfer_2"/>
    <property type="match status" value="1"/>
</dbReference>
<sequence>MRNRIQRLVKRYSPLAGYPYKPYMFKNKCIFIHIPKNAGTSVLNAFGYNGHRVHAKWFDYYESNPFLFEKSHKFAVVREPLARLYSAYNYVASGGNHSNADIALQRLVLSKGECFANFVDHVLDRDFLMFQNLFQPQCYYIFDGLYNCQVDTILRYESLQADWLTMSNSLGWTRQLPWVNKGTTRASARLDDRQLQKVYSLYDVDYRLLGYENVEL</sequence>
<reference evidence="1 2" key="1">
    <citation type="submission" date="2022-07" db="EMBL/GenBank/DDBJ databases">
        <authorList>
            <person name="Criscuolo A."/>
        </authorList>
    </citation>
    <scope>NUCLEOTIDE SEQUENCE [LARGE SCALE GENOMIC DNA]</scope>
    <source>
        <strain evidence="2">CIP 111951</strain>
    </source>
</reference>
<dbReference type="InterPro" id="IPR005331">
    <property type="entry name" value="Sulfotransferase"/>
</dbReference>
<proteinExistence type="predicted"/>
<dbReference type="Gene3D" id="3.40.50.300">
    <property type="entry name" value="P-loop containing nucleotide triphosphate hydrolases"/>
    <property type="match status" value="1"/>
</dbReference>
<comment type="caution">
    <text evidence="1">The sequence shown here is derived from an EMBL/GenBank/DDBJ whole genome shotgun (WGS) entry which is preliminary data.</text>
</comment>
<evidence type="ECO:0008006" key="3">
    <source>
        <dbReference type="Google" id="ProtNLM"/>
    </source>
</evidence>